<feature type="domain" description="Myb-like" evidence="1">
    <location>
        <begin position="14"/>
        <end position="57"/>
    </location>
</feature>
<dbReference type="CDD" id="cd00167">
    <property type="entry name" value="SANT"/>
    <property type="match status" value="1"/>
</dbReference>
<sequence length="129" mass="15582">MPKMKKIHRQHIHWKAEEDEKLISLVIKYNKRKWRNIAAEMGTRNAKQCRERYFGHLDGIDRHPLSKEEEALILKYRQSETDNGWARIAAIINDTFKTKRTANQIKNNYNQRLRKQLEILESQKFHEII</sequence>
<dbReference type="VEuPathDB" id="FungiDB:FUN_010254"/>
<dbReference type="SMART" id="SM00717">
    <property type="entry name" value="SANT"/>
    <property type="match status" value="2"/>
</dbReference>
<feature type="domain" description="Myb-like" evidence="1">
    <location>
        <begin position="62"/>
        <end position="113"/>
    </location>
</feature>
<proteinExistence type="predicted"/>
<dbReference type="InterPro" id="IPR050560">
    <property type="entry name" value="MYB_TF"/>
</dbReference>
<evidence type="ECO:0000313" key="5">
    <source>
        <dbReference type="Proteomes" id="UP000232722"/>
    </source>
</evidence>
<accession>A0A2I1EQH7</accession>
<reference evidence="4 5" key="1">
    <citation type="submission" date="2016-04" db="EMBL/GenBank/DDBJ databases">
        <title>Genome analyses suggest a sexual origin of heterokaryosis in a supposedly ancient asexual fungus.</title>
        <authorList>
            <person name="Ropars J."/>
            <person name="Sedzielewska K."/>
            <person name="Noel J."/>
            <person name="Charron P."/>
            <person name="Farinelli L."/>
            <person name="Marton T."/>
            <person name="Kruger M."/>
            <person name="Pelin A."/>
            <person name="Brachmann A."/>
            <person name="Corradi N."/>
        </authorList>
    </citation>
    <scope>NUCLEOTIDE SEQUENCE [LARGE SCALE GENOMIC DNA]</scope>
    <source>
        <strain evidence="4 5">A5</strain>
    </source>
</reference>
<evidence type="ECO:0000313" key="4">
    <source>
        <dbReference type="EMBL" id="PKB93012.1"/>
    </source>
</evidence>
<dbReference type="VEuPathDB" id="FungiDB:RhiirA1_416813"/>
<evidence type="ECO:0000259" key="1">
    <source>
        <dbReference type="PROSITE" id="PS50090"/>
    </source>
</evidence>
<reference evidence="3" key="3">
    <citation type="submission" date="2020-05" db="EMBL/GenBank/DDBJ databases">
        <authorList>
            <person name="Rincon C."/>
            <person name="Sanders R I."/>
            <person name="Robbins C."/>
            <person name="Chaturvedi A."/>
        </authorList>
    </citation>
    <scope>NUCLEOTIDE SEQUENCE</scope>
    <source>
        <strain evidence="3">CHB12</strain>
    </source>
</reference>
<dbReference type="EMBL" id="CAGKOT010000033">
    <property type="protein sequence ID" value="CAB5374355.1"/>
    <property type="molecule type" value="Genomic_DNA"/>
</dbReference>
<evidence type="ECO:0000259" key="2">
    <source>
        <dbReference type="PROSITE" id="PS51294"/>
    </source>
</evidence>
<dbReference type="Proteomes" id="UP000684084">
    <property type="component" value="Unassembled WGS sequence"/>
</dbReference>
<reference evidence="4 5" key="2">
    <citation type="submission" date="2017-09" db="EMBL/GenBank/DDBJ databases">
        <title>Extensive intraspecific genome diversity in a model arbuscular mycorrhizal fungus.</title>
        <authorList>
            <person name="Chen E.C."/>
            <person name="Morin E."/>
            <person name="Beaudet D."/>
            <person name="Noel J."/>
            <person name="Ndikumana S."/>
            <person name="Charron P."/>
            <person name="St-Onge C."/>
            <person name="Giorgi J."/>
            <person name="Grigoriev I.V."/>
            <person name="Roux C."/>
            <person name="Martin F.M."/>
            <person name="Corradi N."/>
        </authorList>
    </citation>
    <scope>NUCLEOTIDE SEQUENCE [LARGE SCALE GENOMIC DNA]</scope>
    <source>
        <strain evidence="4 5">A5</strain>
    </source>
</reference>
<dbReference type="InterPro" id="IPR017930">
    <property type="entry name" value="Myb_dom"/>
</dbReference>
<dbReference type="GO" id="GO:0005634">
    <property type="term" value="C:nucleus"/>
    <property type="evidence" value="ECO:0007669"/>
    <property type="project" value="TreeGrafter"/>
</dbReference>
<dbReference type="AlphaFoldDB" id="A0A2I1EQH7"/>
<feature type="domain" description="HTH myb-type" evidence="2">
    <location>
        <begin position="1"/>
        <end position="61"/>
    </location>
</feature>
<dbReference type="EMBL" id="LLXJ01009209">
    <property type="protein sequence ID" value="PKB93012.1"/>
    <property type="molecule type" value="Genomic_DNA"/>
</dbReference>
<dbReference type="PROSITE" id="PS51294">
    <property type="entry name" value="HTH_MYB"/>
    <property type="match status" value="1"/>
</dbReference>
<dbReference type="GO" id="GO:0000981">
    <property type="term" value="F:DNA-binding transcription factor activity, RNA polymerase II-specific"/>
    <property type="evidence" value="ECO:0007669"/>
    <property type="project" value="TreeGrafter"/>
</dbReference>
<dbReference type="VEuPathDB" id="FungiDB:RhiirFUN_015586"/>
<name>A0A2I1EQH7_9GLOM</name>
<dbReference type="OrthoDB" id="2143914at2759"/>
<organism evidence="4 5">
    <name type="scientific">Rhizophagus irregularis</name>
    <dbReference type="NCBI Taxonomy" id="588596"/>
    <lineage>
        <taxon>Eukaryota</taxon>
        <taxon>Fungi</taxon>
        <taxon>Fungi incertae sedis</taxon>
        <taxon>Mucoromycota</taxon>
        <taxon>Glomeromycotina</taxon>
        <taxon>Glomeromycetes</taxon>
        <taxon>Glomerales</taxon>
        <taxon>Glomeraceae</taxon>
        <taxon>Rhizophagus</taxon>
    </lineage>
</organism>
<evidence type="ECO:0000313" key="3">
    <source>
        <dbReference type="EMBL" id="CAB5374355.1"/>
    </source>
</evidence>
<dbReference type="Gene3D" id="1.10.10.60">
    <property type="entry name" value="Homeodomain-like"/>
    <property type="match status" value="2"/>
</dbReference>
<dbReference type="Proteomes" id="UP000232722">
    <property type="component" value="Unassembled WGS sequence"/>
</dbReference>
<dbReference type="GO" id="GO:0000978">
    <property type="term" value="F:RNA polymerase II cis-regulatory region sequence-specific DNA binding"/>
    <property type="evidence" value="ECO:0007669"/>
    <property type="project" value="TreeGrafter"/>
</dbReference>
<evidence type="ECO:0008006" key="6">
    <source>
        <dbReference type="Google" id="ProtNLM"/>
    </source>
</evidence>
<dbReference type="PROSITE" id="PS50090">
    <property type="entry name" value="MYB_LIKE"/>
    <property type="match status" value="2"/>
</dbReference>
<dbReference type="PANTHER" id="PTHR45614:SF299">
    <property type="entry name" value="MYB-LIKE DNA-BINDING DOMAIN CONTAINING PROTEIN"/>
    <property type="match status" value="1"/>
</dbReference>
<protein>
    <recommendedName>
        <fullName evidence="6">Homeodomain-like protein</fullName>
    </recommendedName>
</protein>
<dbReference type="InterPro" id="IPR001005">
    <property type="entry name" value="SANT/Myb"/>
</dbReference>
<dbReference type="InterPro" id="IPR009057">
    <property type="entry name" value="Homeodomain-like_sf"/>
</dbReference>
<comment type="caution">
    <text evidence="4">The sequence shown here is derived from an EMBL/GenBank/DDBJ whole genome shotgun (WGS) entry which is preliminary data.</text>
</comment>
<dbReference type="Pfam" id="PF13921">
    <property type="entry name" value="Myb_DNA-bind_6"/>
    <property type="match status" value="1"/>
</dbReference>
<gene>
    <name evidence="3" type="ORF">CHRIB12_LOCUS14357</name>
    <name evidence="4" type="ORF">RhiirA5_486451</name>
</gene>
<dbReference type="PANTHER" id="PTHR45614">
    <property type="entry name" value="MYB PROTEIN-RELATED"/>
    <property type="match status" value="1"/>
</dbReference>
<dbReference type="SUPFAM" id="SSF46689">
    <property type="entry name" value="Homeodomain-like"/>
    <property type="match status" value="1"/>
</dbReference>